<proteinExistence type="predicted"/>
<gene>
    <name evidence="2" type="ORF">PMAYCL1PPCAC_19222</name>
</gene>
<reference evidence="3" key="1">
    <citation type="submission" date="2022-10" db="EMBL/GenBank/DDBJ databases">
        <title>Genome assembly of Pristionchus species.</title>
        <authorList>
            <person name="Yoshida K."/>
            <person name="Sommer R.J."/>
        </authorList>
    </citation>
    <scope>NUCLEOTIDE SEQUENCE [LARGE SCALE GENOMIC DNA]</scope>
    <source>
        <strain evidence="3">RS5460</strain>
    </source>
</reference>
<protein>
    <submittedName>
        <fullName evidence="2">Uncharacterized protein</fullName>
    </submittedName>
</protein>
<dbReference type="EMBL" id="BTRK01000004">
    <property type="protein sequence ID" value="GMR49027.1"/>
    <property type="molecule type" value="Genomic_DNA"/>
</dbReference>
<dbReference type="Proteomes" id="UP001328107">
    <property type="component" value="Unassembled WGS sequence"/>
</dbReference>
<dbReference type="AlphaFoldDB" id="A0AAN5CRC8"/>
<sequence length="94" mass="9823">ENLKPSTATPAVVNSTVTHPVTSTTQSTTKSSSPSSTSSKTPSPLCSCATEAMQINKGTALVNTTFAPITFSSSSDGCDLTVHCEHRHILLDDR</sequence>
<evidence type="ECO:0000313" key="2">
    <source>
        <dbReference type="EMBL" id="GMR49027.1"/>
    </source>
</evidence>
<name>A0AAN5CRC8_9BILA</name>
<feature type="non-terminal residue" evidence="2">
    <location>
        <position position="1"/>
    </location>
</feature>
<keyword evidence="3" id="KW-1185">Reference proteome</keyword>
<feature type="region of interest" description="Disordered" evidence="1">
    <location>
        <begin position="1"/>
        <end position="44"/>
    </location>
</feature>
<organism evidence="2 3">
    <name type="scientific">Pristionchus mayeri</name>
    <dbReference type="NCBI Taxonomy" id="1317129"/>
    <lineage>
        <taxon>Eukaryota</taxon>
        <taxon>Metazoa</taxon>
        <taxon>Ecdysozoa</taxon>
        <taxon>Nematoda</taxon>
        <taxon>Chromadorea</taxon>
        <taxon>Rhabditida</taxon>
        <taxon>Rhabditina</taxon>
        <taxon>Diplogasteromorpha</taxon>
        <taxon>Diplogasteroidea</taxon>
        <taxon>Neodiplogasteridae</taxon>
        <taxon>Pristionchus</taxon>
    </lineage>
</organism>
<accession>A0AAN5CRC8</accession>
<evidence type="ECO:0000313" key="3">
    <source>
        <dbReference type="Proteomes" id="UP001328107"/>
    </source>
</evidence>
<comment type="caution">
    <text evidence="2">The sequence shown here is derived from an EMBL/GenBank/DDBJ whole genome shotgun (WGS) entry which is preliminary data.</text>
</comment>
<feature type="compositionally biased region" description="Polar residues" evidence="1">
    <location>
        <begin position="1"/>
        <end position="14"/>
    </location>
</feature>
<feature type="compositionally biased region" description="Low complexity" evidence="1">
    <location>
        <begin position="15"/>
        <end position="44"/>
    </location>
</feature>
<evidence type="ECO:0000256" key="1">
    <source>
        <dbReference type="SAM" id="MobiDB-lite"/>
    </source>
</evidence>